<feature type="signal peptide" evidence="3">
    <location>
        <begin position="1"/>
        <end position="26"/>
    </location>
</feature>
<name>A0A7W9KSQ1_9PSEU</name>
<dbReference type="EC" id="3.4.21.-" evidence="5"/>
<dbReference type="InterPro" id="IPR051201">
    <property type="entry name" value="Chloro_Bact_Ser_Proteases"/>
</dbReference>
<reference evidence="5 6" key="1">
    <citation type="submission" date="2020-08" db="EMBL/GenBank/DDBJ databases">
        <title>Sequencing the genomes of 1000 actinobacteria strains.</title>
        <authorList>
            <person name="Klenk H.-P."/>
        </authorList>
    </citation>
    <scope>NUCLEOTIDE SEQUENCE [LARGE SCALE GENOMIC DNA]</scope>
    <source>
        <strain evidence="5 6">DSM 43851</strain>
    </source>
</reference>
<dbReference type="GO" id="GO:0006508">
    <property type="term" value="P:proteolysis"/>
    <property type="evidence" value="ECO:0007669"/>
    <property type="project" value="UniProtKB-KW"/>
</dbReference>
<feature type="chain" id="PRO_5039524601" evidence="3">
    <location>
        <begin position="27"/>
        <end position="347"/>
    </location>
</feature>
<keyword evidence="2 5" id="KW-0378">Hydrolase</keyword>
<sequence>MRPTTRNRIVPALAIVLLCAACTSGGSTSPAPSTATATGGAAIEGTFQQVVRQVLPAVVRIATDRALGSGVVFDDRGDIVTNAHVLAGAETVQVSPATGGSPLTGRLLGVYPPDDLAVIQVRGAAPPPARFADSSKLAVGQIVLAMGNPLGLTGSVTEGIVSAVGRTVSEPASPSSPGTTIADAVQTSAAINPGNSGGALVDTSGQVVGIPTMAATDPELGGGAAPGIGFAIPSNTVTDIAGQIVRDGKVTDSRRAALGIAVETVVGPDGRPAGAGVVRVDPGGPADKAGIKAGDVITAVGGTPVADTGSLAAVLAKSKPGDTVPVQITRAGKTSTVRATLGQLAGG</sequence>
<dbReference type="PANTHER" id="PTHR43343">
    <property type="entry name" value="PEPTIDASE S12"/>
    <property type="match status" value="1"/>
</dbReference>
<dbReference type="Proteomes" id="UP000585638">
    <property type="component" value="Unassembled WGS sequence"/>
</dbReference>
<dbReference type="InterPro" id="IPR036034">
    <property type="entry name" value="PDZ_sf"/>
</dbReference>
<evidence type="ECO:0000259" key="4">
    <source>
        <dbReference type="PROSITE" id="PS50106"/>
    </source>
</evidence>
<dbReference type="PANTHER" id="PTHR43343:SF3">
    <property type="entry name" value="PROTEASE DO-LIKE 8, CHLOROPLASTIC"/>
    <property type="match status" value="1"/>
</dbReference>
<accession>A0A7W9KSQ1</accession>
<keyword evidence="3" id="KW-0732">Signal</keyword>
<dbReference type="GO" id="GO:0004252">
    <property type="term" value="F:serine-type endopeptidase activity"/>
    <property type="evidence" value="ECO:0007669"/>
    <property type="project" value="InterPro"/>
</dbReference>
<dbReference type="SMART" id="SM00228">
    <property type="entry name" value="PDZ"/>
    <property type="match status" value="1"/>
</dbReference>
<evidence type="ECO:0000256" key="2">
    <source>
        <dbReference type="ARBA" id="ARBA00022801"/>
    </source>
</evidence>
<organism evidence="5 6">
    <name type="scientific">Kutzneria kofuensis</name>
    <dbReference type="NCBI Taxonomy" id="103725"/>
    <lineage>
        <taxon>Bacteria</taxon>
        <taxon>Bacillati</taxon>
        <taxon>Actinomycetota</taxon>
        <taxon>Actinomycetes</taxon>
        <taxon>Pseudonocardiales</taxon>
        <taxon>Pseudonocardiaceae</taxon>
        <taxon>Kutzneria</taxon>
    </lineage>
</organism>
<dbReference type="PRINTS" id="PR00834">
    <property type="entry name" value="PROTEASES2C"/>
</dbReference>
<dbReference type="RefSeq" id="WP_184870443.1">
    <property type="nucleotide sequence ID" value="NZ_BAAAWY010000004.1"/>
</dbReference>
<dbReference type="PROSITE" id="PS50106">
    <property type="entry name" value="PDZ"/>
    <property type="match status" value="1"/>
</dbReference>
<evidence type="ECO:0000256" key="1">
    <source>
        <dbReference type="ARBA" id="ARBA00022670"/>
    </source>
</evidence>
<dbReference type="Pfam" id="PF13365">
    <property type="entry name" value="Trypsin_2"/>
    <property type="match status" value="1"/>
</dbReference>
<dbReference type="Gene3D" id="2.30.42.10">
    <property type="match status" value="1"/>
</dbReference>
<comment type="caution">
    <text evidence="5">The sequence shown here is derived from an EMBL/GenBank/DDBJ whole genome shotgun (WGS) entry which is preliminary data.</text>
</comment>
<keyword evidence="1 5" id="KW-0645">Protease</keyword>
<dbReference type="AlphaFoldDB" id="A0A7W9KSQ1"/>
<evidence type="ECO:0000256" key="3">
    <source>
        <dbReference type="SAM" id="SignalP"/>
    </source>
</evidence>
<dbReference type="SUPFAM" id="SSF50494">
    <property type="entry name" value="Trypsin-like serine proteases"/>
    <property type="match status" value="1"/>
</dbReference>
<dbReference type="EMBL" id="JACHIR010000004">
    <property type="protein sequence ID" value="MBB5897970.1"/>
    <property type="molecule type" value="Genomic_DNA"/>
</dbReference>
<evidence type="ECO:0000313" key="6">
    <source>
        <dbReference type="Proteomes" id="UP000585638"/>
    </source>
</evidence>
<dbReference type="Pfam" id="PF13180">
    <property type="entry name" value="PDZ_2"/>
    <property type="match status" value="1"/>
</dbReference>
<gene>
    <name evidence="5" type="ORF">BJ998_009229</name>
</gene>
<feature type="domain" description="PDZ" evidence="4">
    <location>
        <begin position="247"/>
        <end position="332"/>
    </location>
</feature>
<dbReference type="InterPro" id="IPR001940">
    <property type="entry name" value="Peptidase_S1C"/>
</dbReference>
<proteinExistence type="predicted"/>
<dbReference type="InterPro" id="IPR001478">
    <property type="entry name" value="PDZ"/>
</dbReference>
<evidence type="ECO:0000313" key="5">
    <source>
        <dbReference type="EMBL" id="MBB5897970.1"/>
    </source>
</evidence>
<dbReference type="InterPro" id="IPR009003">
    <property type="entry name" value="Peptidase_S1_PA"/>
</dbReference>
<dbReference type="Gene3D" id="2.40.10.120">
    <property type="match status" value="1"/>
</dbReference>
<protein>
    <submittedName>
        <fullName evidence="5">Putative serine protease PepD</fullName>
        <ecNumber evidence="5">3.4.21.-</ecNumber>
    </submittedName>
</protein>
<keyword evidence="6" id="KW-1185">Reference proteome</keyword>
<dbReference type="SUPFAM" id="SSF50156">
    <property type="entry name" value="PDZ domain-like"/>
    <property type="match status" value="1"/>
</dbReference>